<dbReference type="EMBL" id="LSRX01000249">
    <property type="protein sequence ID" value="OLQ02984.1"/>
    <property type="molecule type" value="Genomic_DNA"/>
</dbReference>
<proteinExistence type="predicted"/>
<name>A0A1Q9E6C0_SYMMI</name>
<evidence type="ECO:0000313" key="1">
    <source>
        <dbReference type="EMBL" id="OLQ02984.1"/>
    </source>
</evidence>
<accession>A0A1Q9E6C0</accession>
<dbReference type="AlphaFoldDB" id="A0A1Q9E6C0"/>
<gene>
    <name evidence="1" type="ORF">AK812_SmicGene14092</name>
</gene>
<sequence>MEIGGKSVVTTVDAMTARMQDAVAYTQSPATEGSLPENLVDILRAIKDLFAMQELRAGGDAARRRGPRASRREFVQLGLWAFSELGGGGELEERGLDAAGTQGKRTTVGAANAGVPSPQHEMPWAPSVRAEVEEAAILGERKATGSQQLGSPLLAAAWHA</sequence>
<protein>
    <submittedName>
        <fullName evidence="1">Uncharacterized protein</fullName>
    </submittedName>
</protein>
<keyword evidence="2" id="KW-1185">Reference proteome</keyword>
<evidence type="ECO:0000313" key="2">
    <source>
        <dbReference type="Proteomes" id="UP000186817"/>
    </source>
</evidence>
<reference evidence="1 2" key="1">
    <citation type="submission" date="2016-02" db="EMBL/GenBank/DDBJ databases">
        <title>Genome analysis of coral dinoflagellate symbionts highlights evolutionary adaptations to a symbiotic lifestyle.</title>
        <authorList>
            <person name="Aranda M."/>
            <person name="Li Y."/>
            <person name="Liew Y.J."/>
            <person name="Baumgarten S."/>
            <person name="Simakov O."/>
            <person name="Wilson M."/>
            <person name="Piel J."/>
            <person name="Ashoor H."/>
            <person name="Bougouffa S."/>
            <person name="Bajic V.B."/>
            <person name="Ryu T."/>
            <person name="Ravasi T."/>
            <person name="Bayer T."/>
            <person name="Micklem G."/>
            <person name="Kim H."/>
            <person name="Bhak J."/>
            <person name="Lajeunesse T.C."/>
            <person name="Voolstra C.R."/>
        </authorList>
    </citation>
    <scope>NUCLEOTIDE SEQUENCE [LARGE SCALE GENOMIC DNA]</scope>
    <source>
        <strain evidence="1 2">CCMP2467</strain>
    </source>
</reference>
<comment type="caution">
    <text evidence="1">The sequence shown here is derived from an EMBL/GenBank/DDBJ whole genome shotgun (WGS) entry which is preliminary data.</text>
</comment>
<dbReference type="Proteomes" id="UP000186817">
    <property type="component" value="Unassembled WGS sequence"/>
</dbReference>
<organism evidence="1 2">
    <name type="scientific">Symbiodinium microadriaticum</name>
    <name type="common">Dinoflagellate</name>
    <name type="synonym">Zooxanthella microadriatica</name>
    <dbReference type="NCBI Taxonomy" id="2951"/>
    <lineage>
        <taxon>Eukaryota</taxon>
        <taxon>Sar</taxon>
        <taxon>Alveolata</taxon>
        <taxon>Dinophyceae</taxon>
        <taxon>Suessiales</taxon>
        <taxon>Symbiodiniaceae</taxon>
        <taxon>Symbiodinium</taxon>
    </lineage>
</organism>